<organism evidence="2 3">
    <name type="scientific">Engelhardtia mirabilis</name>
    <dbReference type="NCBI Taxonomy" id="2528011"/>
    <lineage>
        <taxon>Bacteria</taxon>
        <taxon>Pseudomonadati</taxon>
        <taxon>Planctomycetota</taxon>
        <taxon>Planctomycetia</taxon>
        <taxon>Planctomycetia incertae sedis</taxon>
        <taxon>Engelhardtia</taxon>
    </lineage>
</organism>
<gene>
    <name evidence="2" type="ORF">Pla133_07340</name>
</gene>
<evidence type="ECO:0000313" key="3">
    <source>
        <dbReference type="Proteomes" id="UP000316921"/>
    </source>
</evidence>
<accession>A0A518BFA7</accession>
<proteinExistence type="predicted"/>
<dbReference type="EMBL" id="CP036287">
    <property type="protein sequence ID" value="QDU65669.1"/>
    <property type="molecule type" value="Genomic_DNA"/>
</dbReference>
<dbReference type="AlphaFoldDB" id="A0A518BFA7"/>
<keyword evidence="3" id="KW-1185">Reference proteome</keyword>
<protein>
    <submittedName>
        <fullName evidence="2">Uncharacterized protein</fullName>
    </submittedName>
</protein>
<reference evidence="2 3" key="1">
    <citation type="submission" date="2019-02" db="EMBL/GenBank/DDBJ databases">
        <title>Deep-cultivation of Planctomycetes and their phenomic and genomic characterization uncovers novel biology.</title>
        <authorList>
            <person name="Wiegand S."/>
            <person name="Jogler M."/>
            <person name="Boedeker C."/>
            <person name="Pinto D."/>
            <person name="Vollmers J."/>
            <person name="Rivas-Marin E."/>
            <person name="Kohn T."/>
            <person name="Peeters S.H."/>
            <person name="Heuer A."/>
            <person name="Rast P."/>
            <person name="Oberbeckmann S."/>
            <person name="Bunk B."/>
            <person name="Jeske O."/>
            <person name="Meyerdierks A."/>
            <person name="Storesund J.E."/>
            <person name="Kallscheuer N."/>
            <person name="Luecker S."/>
            <person name="Lage O.M."/>
            <person name="Pohl T."/>
            <person name="Merkel B.J."/>
            <person name="Hornburger P."/>
            <person name="Mueller R.-W."/>
            <person name="Bruemmer F."/>
            <person name="Labrenz M."/>
            <person name="Spormann A.M."/>
            <person name="Op den Camp H."/>
            <person name="Overmann J."/>
            <person name="Amann R."/>
            <person name="Jetten M.S.M."/>
            <person name="Mascher T."/>
            <person name="Medema M.H."/>
            <person name="Devos D.P."/>
            <person name="Kaster A.-K."/>
            <person name="Ovreas L."/>
            <person name="Rohde M."/>
            <person name="Galperin M.Y."/>
            <person name="Jogler C."/>
        </authorList>
    </citation>
    <scope>NUCLEOTIDE SEQUENCE [LARGE SCALE GENOMIC DNA]</scope>
    <source>
        <strain evidence="2 3">Pla133</strain>
    </source>
</reference>
<name>A0A518BFA7_9BACT</name>
<feature type="signal peptide" evidence="1">
    <location>
        <begin position="1"/>
        <end position="24"/>
    </location>
</feature>
<feature type="chain" id="PRO_5022197604" evidence="1">
    <location>
        <begin position="25"/>
        <end position="557"/>
    </location>
</feature>
<evidence type="ECO:0000256" key="1">
    <source>
        <dbReference type="SAM" id="SignalP"/>
    </source>
</evidence>
<dbReference type="KEGG" id="pbap:Pla133_07340"/>
<dbReference type="RefSeq" id="WP_145062499.1">
    <property type="nucleotide sequence ID" value="NZ_CP036287.1"/>
</dbReference>
<keyword evidence="1" id="KW-0732">Signal</keyword>
<dbReference type="Proteomes" id="UP000316921">
    <property type="component" value="Chromosome"/>
</dbReference>
<evidence type="ECO:0000313" key="2">
    <source>
        <dbReference type="EMBL" id="QDU65669.1"/>
    </source>
</evidence>
<sequence length="557" mass="58779" precursor="true">MNTIKILLGATGTLSVALSSPLAAQTSGTVIPAAEAQGMFTGLHTGVQLAPSATQVVPSSKLRIRSAGVYSGSLEPWSSTEYGGASAWHPDYSPEALYGHWVPAATGYAGVFDPTLPFCVPELGGMSTGGDVSPPVDSTGTLQLATSSVRWHSMTFTVDSAAQGETGSSVDLARSEEGTAAGRIFSYFSVGSTGIRQELVDTVRVEYTRSQLGLGTTAFDGFEVSALDWGMGLISSTPGEGPTSFQPVRDTFYFTLARRWLDSFGSPLAILVTDPMTSLPVPHLLDPATVYVMTWDGTDWSQPEIAFDHDALFGTVTAVDLEIDALSVYRRSGEEPDEPGFVVFSLDPASTINGSTPNQVLVSQRASGTGLTVQAEPFKVPGGDTFTFKAGLLETATPTVGPDNVKGLCGRDPRDEMQPFDTQVGFAADWAGGPATSGLGLAMARVDGPLDAKGIVDYVVLQASGIELSQYDAGLLVFDLEVVDPKDDVTPLQFNPMVTSDPLLIPNNHSTGELFFGLQVDGSGQLRSRARLYGVQFVPLMIVPDIEASWVNVLSLP</sequence>